<keyword evidence="2" id="KW-0472">Membrane</keyword>
<evidence type="ECO:0000313" key="3">
    <source>
        <dbReference type="EMBL" id="GFH47092.1"/>
    </source>
</evidence>
<feature type="compositionally biased region" description="Acidic residues" evidence="1">
    <location>
        <begin position="165"/>
        <end position="178"/>
    </location>
</feature>
<keyword evidence="2" id="KW-1133">Transmembrane helix</keyword>
<reference evidence="3 4" key="1">
    <citation type="journal article" date="2021" name="Sci. Rep.">
        <title>The genome of the diatom Chaetoceros tenuissimus carries an ancient integrated fragment of an extant virus.</title>
        <authorList>
            <person name="Hongo Y."/>
            <person name="Kimura K."/>
            <person name="Takaki Y."/>
            <person name="Yoshida Y."/>
            <person name="Baba S."/>
            <person name="Kobayashi G."/>
            <person name="Nagasaki K."/>
            <person name="Hano T."/>
            <person name="Tomaru Y."/>
        </authorList>
    </citation>
    <scope>NUCLEOTIDE SEQUENCE [LARGE SCALE GENOMIC DNA]</scope>
    <source>
        <strain evidence="3 4">NIES-3715</strain>
    </source>
</reference>
<feature type="compositionally biased region" description="Basic and acidic residues" evidence="1">
    <location>
        <begin position="153"/>
        <end position="164"/>
    </location>
</feature>
<comment type="caution">
    <text evidence="3">The sequence shown here is derived from an EMBL/GenBank/DDBJ whole genome shotgun (WGS) entry which is preliminary data.</text>
</comment>
<keyword evidence="4" id="KW-1185">Reference proteome</keyword>
<dbReference type="Proteomes" id="UP001054902">
    <property type="component" value="Unassembled WGS sequence"/>
</dbReference>
<feature type="region of interest" description="Disordered" evidence="1">
    <location>
        <begin position="127"/>
        <end position="183"/>
    </location>
</feature>
<evidence type="ECO:0000313" key="4">
    <source>
        <dbReference type="Proteomes" id="UP001054902"/>
    </source>
</evidence>
<dbReference type="AlphaFoldDB" id="A0AAD3CJA4"/>
<organism evidence="3 4">
    <name type="scientific">Chaetoceros tenuissimus</name>
    <dbReference type="NCBI Taxonomy" id="426638"/>
    <lineage>
        <taxon>Eukaryota</taxon>
        <taxon>Sar</taxon>
        <taxon>Stramenopiles</taxon>
        <taxon>Ochrophyta</taxon>
        <taxon>Bacillariophyta</taxon>
        <taxon>Coscinodiscophyceae</taxon>
        <taxon>Chaetocerotophycidae</taxon>
        <taxon>Chaetocerotales</taxon>
        <taxon>Chaetocerotaceae</taxon>
        <taxon>Chaetoceros</taxon>
    </lineage>
</organism>
<evidence type="ECO:0000256" key="1">
    <source>
        <dbReference type="SAM" id="MobiDB-lite"/>
    </source>
</evidence>
<gene>
    <name evidence="3" type="ORF">CTEN210_03567</name>
</gene>
<feature type="transmembrane region" description="Helical" evidence="2">
    <location>
        <begin position="69"/>
        <end position="93"/>
    </location>
</feature>
<protein>
    <submittedName>
        <fullName evidence="3">Uncharacterized protein</fullName>
    </submittedName>
</protein>
<evidence type="ECO:0000256" key="2">
    <source>
        <dbReference type="SAM" id="Phobius"/>
    </source>
</evidence>
<keyword evidence="2" id="KW-0812">Transmembrane</keyword>
<name>A0AAD3CJA4_9STRA</name>
<sequence length="209" mass="23113">MSPSIGRAYHSMIGWRDKHTEDTILSIHGGDVDGVWSLNIAGDTSTVEFLPKNDEDGCSGFFHCMDRRVIITLLAVSMFCIIMFLSRACIAALKMIRRKGIHENSSNADLSLAGSVESEKELIEGAAEEGLGNDKEIQQKQEVIGNDTDEGLGDDKETPQKQETIESDTEERLGDEEETQQKQEVETAIHVHVSSVKNFAKNLGWTSSR</sequence>
<proteinExistence type="predicted"/>
<accession>A0AAD3CJA4</accession>
<dbReference type="EMBL" id="BLLK01000022">
    <property type="protein sequence ID" value="GFH47092.1"/>
    <property type="molecule type" value="Genomic_DNA"/>
</dbReference>